<comment type="subcellular location">
    <subcellularLocation>
        <location evidence="1">Secreted</location>
    </subcellularLocation>
</comment>
<organism evidence="6 7">
    <name type="scientific">Lentzea albidocapillata</name>
    <dbReference type="NCBI Taxonomy" id="40571"/>
    <lineage>
        <taxon>Bacteria</taxon>
        <taxon>Bacillati</taxon>
        <taxon>Actinomycetota</taxon>
        <taxon>Actinomycetes</taxon>
        <taxon>Pseudonocardiales</taxon>
        <taxon>Pseudonocardiaceae</taxon>
        <taxon>Lentzea</taxon>
    </lineage>
</organism>
<dbReference type="AlphaFoldDB" id="A0A1W2FHV6"/>
<dbReference type="InterPro" id="IPR033764">
    <property type="entry name" value="Sdr_B"/>
</dbReference>
<evidence type="ECO:0000313" key="6">
    <source>
        <dbReference type="EMBL" id="SMD21460.1"/>
    </source>
</evidence>
<dbReference type="RefSeq" id="WP_030477705.1">
    <property type="nucleotide sequence ID" value="NZ_FWYC01000015.1"/>
</dbReference>
<evidence type="ECO:0000256" key="1">
    <source>
        <dbReference type="ARBA" id="ARBA00004613"/>
    </source>
</evidence>
<dbReference type="Gene3D" id="2.60.40.10">
    <property type="entry name" value="Immunoglobulins"/>
    <property type="match status" value="1"/>
</dbReference>
<evidence type="ECO:0000256" key="4">
    <source>
        <dbReference type="SAM" id="SignalP"/>
    </source>
</evidence>
<dbReference type="OrthoDB" id="3699619at2"/>
<dbReference type="GO" id="GO:0005975">
    <property type="term" value="P:carbohydrate metabolic process"/>
    <property type="evidence" value="ECO:0007669"/>
    <property type="project" value="UniProtKB-ARBA"/>
</dbReference>
<name>A0A1W2FHV6_9PSEU</name>
<dbReference type="STRING" id="40571.SAMN05660733_06404"/>
<keyword evidence="7" id="KW-1185">Reference proteome</keyword>
<feature type="signal peptide" evidence="4">
    <location>
        <begin position="1"/>
        <end position="26"/>
    </location>
</feature>
<feature type="domain" description="SD-repeat containing protein B" evidence="5">
    <location>
        <begin position="31"/>
        <end position="131"/>
    </location>
</feature>
<dbReference type="GO" id="GO:0005576">
    <property type="term" value="C:extracellular region"/>
    <property type="evidence" value="ECO:0007669"/>
    <property type="project" value="UniProtKB-SubCell"/>
</dbReference>
<dbReference type="Proteomes" id="UP000192840">
    <property type="component" value="Unassembled WGS sequence"/>
</dbReference>
<dbReference type="SUPFAM" id="SSF117074">
    <property type="entry name" value="Hypothetical protein PA1324"/>
    <property type="match status" value="1"/>
</dbReference>
<keyword evidence="2" id="KW-0964">Secreted</keyword>
<feature type="chain" id="PRO_5010740007" description="SD-repeat containing protein B domain-containing protein" evidence="4">
    <location>
        <begin position="27"/>
        <end position="265"/>
    </location>
</feature>
<reference evidence="7" key="1">
    <citation type="submission" date="2017-04" db="EMBL/GenBank/DDBJ databases">
        <authorList>
            <person name="Varghese N."/>
            <person name="Submissions S."/>
        </authorList>
    </citation>
    <scope>NUCLEOTIDE SEQUENCE [LARGE SCALE GENOMIC DNA]</scope>
    <source>
        <strain evidence="7">DSM 44073</strain>
    </source>
</reference>
<proteinExistence type="predicted"/>
<gene>
    <name evidence="6" type="ORF">SAMN05660733_06404</name>
</gene>
<accession>A0A1W2FHV6</accession>
<keyword evidence="3 4" id="KW-0732">Signal</keyword>
<evidence type="ECO:0000313" key="7">
    <source>
        <dbReference type="Proteomes" id="UP000192840"/>
    </source>
</evidence>
<dbReference type="eggNOG" id="COG4932">
    <property type="taxonomic scope" value="Bacteria"/>
</dbReference>
<evidence type="ECO:0000256" key="2">
    <source>
        <dbReference type="ARBA" id="ARBA00022525"/>
    </source>
</evidence>
<evidence type="ECO:0000256" key="3">
    <source>
        <dbReference type="ARBA" id="ARBA00022729"/>
    </source>
</evidence>
<dbReference type="Pfam" id="PF17210">
    <property type="entry name" value="SdrD_B"/>
    <property type="match status" value="1"/>
</dbReference>
<sequence>MDTITRLAALTLAVAAPLGFVGTAQAENTASIYGFVWNDADNDGIREVGEAPIAGHWMYIDGTNKAAQTDADGRYDITGLAAGSYVVGSADRSLSHGQGWTKQYFESRFNEATGKAKPIQVEAGQNYGMVNGGFVDAKIDTKVNQLFISNTSPKVGDVIDIVGSTVHNGNVYDQFGGQLTLPEGLRVVERLGGMPKYYETEPAGKVTGYYYDRKPANLPEWVGARVVVEKPLNGAEIKFEAWKGVFRNFDPNLSNDTETKTLTTS</sequence>
<dbReference type="InterPro" id="IPR013783">
    <property type="entry name" value="Ig-like_fold"/>
</dbReference>
<protein>
    <recommendedName>
        <fullName evidence="5">SD-repeat containing protein B domain-containing protein</fullName>
    </recommendedName>
</protein>
<dbReference type="EMBL" id="FWYC01000015">
    <property type="protein sequence ID" value="SMD21460.1"/>
    <property type="molecule type" value="Genomic_DNA"/>
</dbReference>
<evidence type="ECO:0000259" key="5">
    <source>
        <dbReference type="Pfam" id="PF17210"/>
    </source>
</evidence>